<sequence length="234" mass="25355">MIRNIASRGRMPAAVSGSAASTVRIMGYTAVTRTMSSSVTSRPLLHQSKPDKANGSHRTERSPSPPPRNPNRTVTTSRVMSPKPSSSSFQRSYGTAPLVMETFMGAATCDTPVRHTFYHSLHDTFPIPLSTVAPAYHQEDDYDEWNMLQGYGATAKGAVETVLSTAESQASVSITTDVDMDVVSDDEEWELPPYDIASSSAEQVLAMMDNSYYHASYKAKESAGDEQSGGRSSD</sequence>
<dbReference type="Proteomes" id="UP000693970">
    <property type="component" value="Unassembled WGS sequence"/>
</dbReference>
<organism evidence="2 3">
    <name type="scientific">Nitzschia inconspicua</name>
    <dbReference type="NCBI Taxonomy" id="303405"/>
    <lineage>
        <taxon>Eukaryota</taxon>
        <taxon>Sar</taxon>
        <taxon>Stramenopiles</taxon>
        <taxon>Ochrophyta</taxon>
        <taxon>Bacillariophyta</taxon>
        <taxon>Bacillariophyceae</taxon>
        <taxon>Bacillariophycidae</taxon>
        <taxon>Bacillariales</taxon>
        <taxon>Bacillariaceae</taxon>
        <taxon>Nitzschia</taxon>
    </lineage>
</organism>
<feature type="region of interest" description="Disordered" evidence="1">
    <location>
        <begin position="36"/>
        <end position="91"/>
    </location>
</feature>
<name>A0A9K3KJR6_9STRA</name>
<reference evidence="2" key="1">
    <citation type="journal article" date="2021" name="Sci. Rep.">
        <title>Diploid genomic architecture of Nitzschia inconspicua, an elite biomass production diatom.</title>
        <authorList>
            <person name="Oliver A."/>
            <person name="Podell S."/>
            <person name="Pinowska A."/>
            <person name="Traller J.C."/>
            <person name="Smith S.R."/>
            <person name="McClure R."/>
            <person name="Beliaev A."/>
            <person name="Bohutskyi P."/>
            <person name="Hill E.A."/>
            <person name="Rabines A."/>
            <person name="Zheng H."/>
            <person name="Allen L.Z."/>
            <person name="Kuo A."/>
            <person name="Grigoriev I.V."/>
            <person name="Allen A.E."/>
            <person name="Hazlebeck D."/>
            <person name="Allen E.E."/>
        </authorList>
    </citation>
    <scope>NUCLEOTIDE SEQUENCE</scope>
    <source>
        <strain evidence="2">Hildebrandi</strain>
    </source>
</reference>
<feature type="compositionally biased region" description="Low complexity" evidence="1">
    <location>
        <begin position="70"/>
        <end position="91"/>
    </location>
</feature>
<dbReference type="EMBL" id="JAGRRH010000023">
    <property type="protein sequence ID" value="KAG7344289.1"/>
    <property type="molecule type" value="Genomic_DNA"/>
</dbReference>
<keyword evidence="3" id="KW-1185">Reference proteome</keyword>
<dbReference type="AlphaFoldDB" id="A0A9K3KJR6"/>
<evidence type="ECO:0000256" key="1">
    <source>
        <dbReference type="SAM" id="MobiDB-lite"/>
    </source>
</evidence>
<proteinExistence type="predicted"/>
<accession>A0A9K3KJR6</accession>
<evidence type="ECO:0000313" key="3">
    <source>
        <dbReference type="Proteomes" id="UP000693970"/>
    </source>
</evidence>
<reference evidence="2" key="2">
    <citation type="submission" date="2021-04" db="EMBL/GenBank/DDBJ databases">
        <authorList>
            <person name="Podell S."/>
        </authorList>
    </citation>
    <scope>NUCLEOTIDE SEQUENCE</scope>
    <source>
        <strain evidence="2">Hildebrandi</strain>
    </source>
</reference>
<gene>
    <name evidence="2" type="ORF">IV203_022297</name>
</gene>
<protein>
    <submittedName>
        <fullName evidence="2">Uncharacterized protein</fullName>
    </submittedName>
</protein>
<comment type="caution">
    <text evidence="2">The sequence shown here is derived from an EMBL/GenBank/DDBJ whole genome shotgun (WGS) entry which is preliminary data.</text>
</comment>
<evidence type="ECO:0000313" key="2">
    <source>
        <dbReference type="EMBL" id="KAG7344289.1"/>
    </source>
</evidence>
<feature type="compositionally biased region" description="Basic and acidic residues" evidence="1">
    <location>
        <begin position="48"/>
        <end position="61"/>
    </location>
</feature>